<evidence type="ECO:0000259" key="1">
    <source>
        <dbReference type="PROSITE" id="PS50878"/>
    </source>
</evidence>
<dbReference type="Gene3D" id="3.60.10.10">
    <property type="entry name" value="Endonuclease/exonuclease/phosphatase"/>
    <property type="match status" value="1"/>
</dbReference>
<evidence type="ECO:0000313" key="2">
    <source>
        <dbReference type="EMBL" id="CAH2088805.1"/>
    </source>
</evidence>
<dbReference type="SUPFAM" id="SSF56219">
    <property type="entry name" value="DNase I-like"/>
    <property type="match status" value="1"/>
</dbReference>
<dbReference type="InterPro" id="IPR005135">
    <property type="entry name" value="Endo/exonuclease/phosphatase"/>
</dbReference>
<gene>
    <name evidence="2" type="ORF">EEDITHA_LOCUS4934</name>
</gene>
<proteinExistence type="predicted"/>
<dbReference type="InterPro" id="IPR043502">
    <property type="entry name" value="DNA/RNA_pol_sf"/>
</dbReference>
<dbReference type="AlphaFoldDB" id="A0AAU9TW69"/>
<dbReference type="EMBL" id="CAKOGL010000007">
    <property type="protein sequence ID" value="CAH2088805.1"/>
    <property type="molecule type" value="Genomic_DNA"/>
</dbReference>
<protein>
    <recommendedName>
        <fullName evidence="1">Reverse transcriptase domain-containing protein</fullName>
    </recommendedName>
</protein>
<dbReference type="GO" id="GO:0003824">
    <property type="term" value="F:catalytic activity"/>
    <property type="evidence" value="ECO:0007669"/>
    <property type="project" value="InterPro"/>
</dbReference>
<dbReference type="InterPro" id="IPR000477">
    <property type="entry name" value="RT_dom"/>
</dbReference>
<dbReference type="CDD" id="cd01650">
    <property type="entry name" value="RT_nLTR_like"/>
    <property type="match status" value="1"/>
</dbReference>
<dbReference type="GO" id="GO:0071897">
    <property type="term" value="P:DNA biosynthetic process"/>
    <property type="evidence" value="ECO:0007669"/>
    <property type="project" value="UniProtKB-ARBA"/>
</dbReference>
<organism evidence="2 3">
    <name type="scientific">Euphydryas editha</name>
    <name type="common">Edith's checkerspot</name>
    <dbReference type="NCBI Taxonomy" id="104508"/>
    <lineage>
        <taxon>Eukaryota</taxon>
        <taxon>Metazoa</taxon>
        <taxon>Ecdysozoa</taxon>
        <taxon>Arthropoda</taxon>
        <taxon>Hexapoda</taxon>
        <taxon>Insecta</taxon>
        <taxon>Pterygota</taxon>
        <taxon>Neoptera</taxon>
        <taxon>Endopterygota</taxon>
        <taxon>Lepidoptera</taxon>
        <taxon>Glossata</taxon>
        <taxon>Ditrysia</taxon>
        <taxon>Papilionoidea</taxon>
        <taxon>Nymphalidae</taxon>
        <taxon>Nymphalinae</taxon>
        <taxon>Euphydryas</taxon>
    </lineage>
</organism>
<name>A0AAU9TW69_EUPED</name>
<dbReference type="Pfam" id="PF00078">
    <property type="entry name" value="RVT_1"/>
    <property type="match status" value="1"/>
</dbReference>
<accession>A0AAU9TW69</accession>
<dbReference type="InterPro" id="IPR036691">
    <property type="entry name" value="Endo/exonu/phosph_ase_sf"/>
</dbReference>
<sequence>MRSSFVDKKDGGGVLVAITKKLISKRVTQWESNNECLWIIIKNGLSEASRQMVLCAIYLPPPVHLLSLEHFIDNCNYVFENCNVGDVVLIGDFNLGAINWDRGQHSTLPSTCQSFLDFIDMNKLTQQNVIKNPSGRLLDLVLTSEALSSHICEASNSLSDIDKLHPPLDINIYFKKEYKLPYNSSNTRPNFYRADYSRIIELLEEQNRESLFAGLDVNEMVNVFYDVVHGIIRECIPLLKSKSNKYPQWFNKEIIRCLKEKNNLRRRYKKYNNPMDHLQLKLVGRRCQKLAATLYNTYLEHIEEKIKENPKLLWTHIRNKRGGTSAYPKIMTDGLTVSSDSVEISSLFANYFCSMYSPNLEKDVTCLNNYLNSLRNNSQLLVIPTIAQEIVQIKLEGIDSRKSAGPDGIPPIFIHSCASALALPLTLIFNSSLSSGIFPTAWKTARVVPIHKSGNDDLIANYRPISILSTFAKIFESLVCPYVQHHLKLYLSEDQHGFVGRRSTTTNLLGFTESLVQSIDSGEQYDVIYTDFTKAFDKVSHSLLTYKMSVYGIEGPLLAWFNSYLSDRSFSVVLNGSQSKEYPITSGVPQGSHLGPVLFNLFINDVVSSFLFSRVFMYADDLKFARVIKCDHDAELLQSDLDRFIKWCESNKMHLNTKKCIHVKFSRKLRTINFNYHIGEELLKEVETVRDLGVIFDKKVTFIPHIDSIVGSAARALGFVIRNVRSFRHASTKTVVYNSLVRSILEYCSVVWRPHYATHCLRLERIQKRFLWHLAYSVGKTSQLRSYESRLKYFNINSLALRRDLIDLLFLYKLIRGKIDSACLLGLFRFRAPSRIPRATITPLCPPLRKTVLGSYSPVCRLCKVLNSCSDVVDINFDSYPKFYGAVLKYLKSNL</sequence>
<evidence type="ECO:0000313" key="3">
    <source>
        <dbReference type="Proteomes" id="UP001153954"/>
    </source>
</evidence>
<dbReference type="SUPFAM" id="SSF56672">
    <property type="entry name" value="DNA/RNA polymerases"/>
    <property type="match status" value="1"/>
</dbReference>
<dbReference type="Pfam" id="PF14529">
    <property type="entry name" value="Exo_endo_phos_2"/>
    <property type="match status" value="1"/>
</dbReference>
<dbReference type="Proteomes" id="UP001153954">
    <property type="component" value="Unassembled WGS sequence"/>
</dbReference>
<dbReference type="PROSITE" id="PS50878">
    <property type="entry name" value="RT_POL"/>
    <property type="match status" value="1"/>
</dbReference>
<dbReference type="PANTHER" id="PTHR33332">
    <property type="entry name" value="REVERSE TRANSCRIPTASE DOMAIN-CONTAINING PROTEIN"/>
    <property type="match status" value="1"/>
</dbReference>
<keyword evidence="3" id="KW-1185">Reference proteome</keyword>
<feature type="domain" description="Reverse transcriptase" evidence="1">
    <location>
        <begin position="431"/>
        <end position="721"/>
    </location>
</feature>
<comment type="caution">
    <text evidence="2">The sequence shown here is derived from an EMBL/GenBank/DDBJ whole genome shotgun (WGS) entry which is preliminary data.</text>
</comment>
<reference evidence="2" key="1">
    <citation type="submission" date="2022-03" db="EMBL/GenBank/DDBJ databases">
        <authorList>
            <person name="Tunstrom K."/>
        </authorList>
    </citation>
    <scope>NUCLEOTIDE SEQUENCE</scope>
</reference>